<dbReference type="SUPFAM" id="SSF55021">
    <property type="entry name" value="ACT-like"/>
    <property type="match status" value="1"/>
</dbReference>
<sequence length="376" mass="40619">MAASITLDDVSVTFHEAGHTIEAVKHASLEVEQGEIFGIVGFSGAGKSTLVRTINLLERPTSGRVLIDGRDITGLRGGPLRDLRKSIGFVFQGFNLIGNATVGKNIEFALRAGGVPKARRRERTQELLELVGLSGKMDSYPSSLSGGQKQRVSIARALANNPRILLCDEATSALDLETTEGILALLKRINTELGVTIVFITHQLEVAQRIFDRVAVMENGVIIEQGKTFDVFAEPHHETTQALVERFLGVAVPERLVPELPAGRLVELRYKGDHAFDPLISAVSSRHGVAINVLHGNVEYFGTQPIGTLVVLVSAIREGQRGARDVEDALDELRGTVFGFKELTDAAVEEALDSPHSGGPRTAAQTKKTVQQEVLV</sequence>
<dbReference type="Pfam" id="PF09383">
    <property type="entry name" value="NIL"/>
    <property type="match status" value="1"/>
</dbReference>
<dbReference type="EMBL" id="CP007457">
    <property type="protein sequence ID" value="AIZ16670.1"/>
    <property type="molecule type" value="Genomic_DNA"/>
</dbReference>
<dbReference type="InterPro" id="IPR045865">
    <property type="entry name" value="ACT-like_dom_sf"/>
</dbReference>
<reference evidence="9 10" key="1">
    <citation type="journal article" date="2015" name="Genome Announc.">
        <title>Bifidobacterium pseudolongum Strain PV8-2, Isolated from a Stool Sample of an Anemic Kenyan Infant.</title>
        <authorList>
            <person name="Vazquez-Gutierrez P."/>
            <person name="Lacroix C."/>
            <person name="Chassard C."/>
            <person name="Klumpp J."/>
            <person name="Stevens M.J."/>
            <person name="Jans C."/>
        </authorList>
    </citation>
    <scope>NUCLEOTIDE SEQUENCE [LARGE SCALE GENOMIC DNA]</scope>
    <source>
        <strain evidence="9 10">PV8-2</strain>
    </source>
</reference>
<keyword evidence="10" id="KW-1185">Reference proteome</keyword>
<keyword evidence="3" id="KW-0547">Nucleotide-binding</keyword>
<dbReference type="PANTHER" id="PTHR43166:SF30">
    <property type="entry name" value="METHIONINE IMPORT ATP-BINDING PROTEIN METN"/>
    <property type="match status" value="1"/>
</dbReference>
<gene>
    <name evidence="9" type="ORF">AH67_06845</name>
</gene>
<evidence type="ECO:0000256" key="1">
    <source>
        <dbReference type="ARBA" id="ARBA00022448"/>
    </source>
</evidence>
<dbReference type="GO" id="GO:0006865">
    <property type="term" value="P:amino acid transport"/>
    <property type="evidence" value="ECO:0007669"/>
    <property type="project" value="UniProtKB-KW"/>
</dbReference>
<dbReference type="Proteomes" id="UP000030636">
    <property type="component" value="Chromosome"/>
</dbReference>
<keyword evidence="6" id="KW-0029">Amino-acid transport</keyword>
<evidence type="ECO:0000259" key="8">
    <source>
        <dbReference type="PROSITE" id="PS50893"/>
    </source>
</evidence>
<dbReference type="InterPro" id="IPR041701">
    <property type="entry name" value="MetN_ABC"/>
</dbReference>
<organism evidence="9 10">
    <name type="scientific">Bifidobacterium pseudolongum PV8-2</name>
    <dbReference type="NCBI Taxonomy" id="1447715"/>
    <lineage>
        <taxon>Bacteria</taxon>
        <taxon>Bacillati</taxon>
        <taxon>Actinomycetota</taxon>
        <taxon>Actinomycetes</taxon>
        <taxon>Bifidobacteriales</taxon>
        <taxon>Bifidobacteriaceae</taxon>
        <taxon>Bifidobacterium</taxon>
    </lineage>
</organism>
<protein>
    <submittedName>
        <fullName evidence="9">ABC transporter ATP-binding protein</fullName>
    </submittedName>
</protein>
<dbReference type="AlphaFoldDB" id="A0A0A7IBR3"/>
<dbReference type="SUPFAM" id="SSF52540">
    <property type="entry name" value="P-loop containing nucleoside triphosphate hydrolases"/>
    <property type="match status" value="1"/>
</dbReference>
<dbReference type="InterPro" id="IPR050086">
    <property type="entry name" value="MetN_ABC_transporter-like"/>
</dbReference>
<dbReference type="GO" id="GO:0005524">
    <property type="term" value="F:ATP binding"/>
    <property type="evidence" value="ECO:0007669"/>
    <property type="project" value="UniProtKB-KW"/>
</dbReference>
<dbReference type="PROSITE" id="PS00211">
    <property type="entry name" value="ABC_TRANSPORTER_1"/>
    <property type="match status" value="1"/>
</dbReference>
<dbReference type="InterPro" id="IPR027417">
    <property type="entry name" value="P-loop_NTPase"/>
</dbReference>
<keyword evidence="1" id="KW-0813">Transport</keyword>
<dbReference type="SMART" id="SM00930">
    <property type="entry name" value="NIL"/>
    <property type="match status" value="1"/>
</dbReference>
<dbReference type="RefSeq" id="WP_039172242.1">
    <property type="nucleotide sequence ID" value="NZ_CP007457.1"/>
</dbReference>
<evidence type="ECO:0000313" key="10">
    <source>
        <dbReference type="Proteomes" id="UP000030636"/>
    </source>
</evidence>
<keyword evidence="4 9" id="KW-0067">ATP-binding</keyword>
<dbReference type="InterPro" id="IPR003439">
    <property type="entry name" value="ABC_transporter-like_ATP-bd"/>
</dbReference>
<dbReference type="Gene3D" id="3.40.50.300">
    <property type="entry name" value="P-loop containing nucleotide triphosphate hydrolases"/>
    <property type="match status" value="1"/>
</dbReference>
<keyword evidence="7" id="KW-0472">Membrane</keyword>
<dbReference type="HOGENOM" id="CLU_000604_1_3_11"/>
<evidence type="ECO:0000256" key="7">
    <source>
        <dbReference type="ARBA" id="ARBA00023136"/>
    </source>
</evidence>
<keyword evidence="5" id="KW-1278">Translocase</keyword>
<dbReference type="InterPro" id="IPR017871">
    <property type="entry name" value="ABC_transporter-like_CS"/>
</dbReference>
<proteinExistence type="predicted"/>
<dbReference type="SMART" id="SM00382">
    <property type="entry name" value="AAA"/>
    <property type="match status" value="1"/>
</dbReference>
<name>A0A0A7IBR3_9BIFI</name>
<keyword evidence="2" id="KW-1003">Cell membrane</keyword>
<dbReference type="InterPro" id="IPR003593">
    <property type="entry name" value="AAA+_ATPase"/>
</dbReference>
<dbReference type="Gene3D" id="3.30.70.260">
    <property type="match status" value="1"/>
</dbReference>
<dbReference type="GO" id="GO:0016887">
    <property type="term" value="F:ATP hydrolysis activity"/>
    <property type="evidence" value="ECO:0007669"/>
    <property type="project" value="InterPro"/>
</dbReference>
<dbReference type="PANTHER" id="PTHR43166">
    <property type="entry name" value="AMINO ACID IMPORT ATP-BINDING PROTEIN"/>
    <property type="match status" value="1"/>
</dbReference>
<dbReference type="InterPro" id="IPR018449">
    <property type="entry name" value="NIL_domain"/>
</dbReference>
<feature type="domain" description="ABC transporter" evidence="8">
    <location>
        <begin position="5"/>
        <end position="244"/>
    </location>
</feature>
<dbReference type="Pfam" id="PF00005">
    <property type="entry name" value="ABC_tran"/>
    <property type="match status" value="1"/>
</dbReference>
<accession>A0A0A7IBR3</accession>
<dbReference type="STRING" id="1447715.AH67_06845"/>
<evidence type="ECO:0000256" key="2">
    <source>
        <dbReference type="ARBA" id="ARBA00022475"/>
    </source>
</evidence>
<evidence type="ECO:0000313" key="9">
    <source>
        <dbReference type="EMBL" id="AIZ16670.1"/>
    </source>
</evidence>
<dbReference type="OrthoDB" id="4283894at2"/>
<evidence type="ECO:0000256" key="5">
    <source>
        <dbReference type="ARBA" id="ARBA00022967"/>
    </source>
</evidence>
<evidence type="ECO:0000256" key="3">
    <source>
        <dbReference type="ARBA" id="ARBA00022741"/>
    </source>
</evidence>
<evidence type="ECO:0000256" key="6">
    <source>
        <dbReference type="ARBA" id="ARBA00022970"/>
    </source>
</evidence>
<dbReference type="KEGG" id="bpsp:AH67_06845"/>
<dbReference type="PROSITE" id="PS50893">
    <property type="entry name" value="ABC_TRANSPORTER_2"/>
    <property type="match status" value="1"/>
</dbReference>
<evidence type="ECO:0000256" key="4">
    <source>
        <dbReference type="ARBA" id="ARBA00022840"/>
    </source>
</evidence>
<dbReference type="CDD" id="cd03258">
    <property type="entry name" value="ABC_MetN_methionine_transporter"/>
    <property type="match status" value="1"/>
</dbReference>